<gene>
    <name evidence="1" type="ORF">PGLA1383_LOCUS105</name>
</gene>
<keyword evidence="2" id="KW-1185">Reference proteome</keyword>
<name>A0A813D5R0_POLGL</name>
<dbReference type="Proteomes" id="UP000654075">
    <property type="component" value="Unassembled WGS sequence"/>
</dbReference>
<dbReference type="AlphaFoldDB" id="A0A813D5R0"/>
<dbReference type="OrthoDB" id="431798at2759"/>
<organism evidence="1 2">
    <name type="scientific">Polarella glacialis</name>
    <name type="common">Dinoflagellate</name>
    <dbReference type="NCBI Taxonomy" id="89957"/>
    <lineage>
        <taxon>Eukaryota</taxon>
        <taxon>Sar</taxon>
        <taxon>Alveolata</taxon>
        <taxon>Dinophyceae</taxon>
        <taxon>Suessiales</taxon>
        <taxon>Suessiaceae</taxon>
        <taxon>Polarella</taxon>
    </lineage>
</organism>
<comment type="caution">
    <text evidence="1">The sequence shown here is derived from an EMBL/GenBank/DDBJ whole genome shotgun (WGS) entry which is preliminary data.</text>
</comment>
<proteinExistence type="predicted"/>
<evidence type="ECO:0000313" key="1">
    <source>
        <dbReference type="EMBL" id="CAE8581072.1"/>
    </source>
</evidence>
<accession>A0A813D5R0</accession>
<dbReference type="EMBL" id="CAJNNV010000019">
    <property type="protein sequence ID" value="CAE8581072.1"/>
    <property type="molecule type" value="Genomic_DNA"/>
</dbReference>
<sequence>MPELIGPVFVADGPEQLLPEDRRLQAADPLLWQLVFMGETELDISSFSERSEAESALAALKADQYGEGGGILVRAGDVIAENLFLKHMRQEDYVEYLQRATESVAPASAEVHDAAAMEEVVTTAKDRLRQLTKLAPEIAKLRAEYESKTLSEPQVIRGRPSEALIEFANLFPQYVRLGGCTRP</sequence>
<protein>
    <submittedName>
        <fullName evidence="1">Uncharacterized protein</fullName>
    </submittedName>
</protein>
<reference evidence="1" key="1">
    <citation type="submission" date="2021-02" db="EMBL/GenBank/DDBJ databases">
        <authorList>
            <person name="Dougan E. K."/>
            <person name="Rhodes N."/>
            <person name="Thang M."/>
            <person name="Chan C."/>
        </authorList>
    </citation>
    <scope>NUCLEOTIDE SEQUENCE</scope>
</reference>
<evidence type="ECO:0000313" key="2">
    <source>
        <dbReference type="Proteomes" id="UP000654075"/>
    </source>
</evidence>